<dbReference type="AlphaFoldDB" id="A0AAE0A117"/>
<evidence type="ECO:0000256" key="3">
    <source>
        <dbReference type="ARBA" id="ARBA00023180"/>
    </source>
</evidence>
<keyword evidence="3" id="KW-0325">Glycoprotein</keyword>
<dbReference type="PANTHER" id="PTHR32444:SF226">
    <property type="entry name" value="BULB-TYPE LECTIN DOMAIN-CONTAINING PROTEIN"/>
    <property type="match status" value="1"/>
</dbReference>
<dbReference type="Pfam" id="PF08276">
    <property type="entry name" value="PAN_2"/>
    <property type="match status" value="1"/>
</dbReference>
<dbReference type="InterPro" id="IPR001480">
    <property type="entry name" value="Bulb-type_lectin_dom"/>
</dbReference>
<evidence type="ECO:0000313" key="8">
    <source>
        <dbReference type="Proteomes" id="UP001281410"/>
    </source>
</evidence>
<keyword evidence="4" id="KW-1133">Transmembrane helix</keyword>
<sequence>MVNKSTSIYKIFWFISCCLWASPVAAVDVLNQGDVLNSSASLVSRNKLFTLRFFNLSSNYSYLGIFYTSDTNPGKPFWIANRDKPITDNSGALVINETGKLMITFNGGKALLELFSGQLNNKVSAILQDDGNFVLKSGEQILWQSFDFPTDSFLPGMKLGINYTNQSCRSRGESFQQEKGYYPDSVNSLHYDYGNVSLSDCKDICWKNCTCVGTDVTSLNPNGTGCKFWYGPLNQEHFNGSWYYIIRPAPPAPPVEWWKWAVIAVAATIVIAIILVILFLFFMRWRRARFEEKFLLELMKEAKELEIEGRKCFRLKVYSVSSIMDATNCFSHENKLGEGGYGPVYKGLLDGQEIAIKTVIKKFETRACRVQE</sequence>
<dbReference type="PANTHER" id="PTHR32444">
    <property type="entry name" value="BULB-TYPE LECTIN DOMAIN-CONTAINING PROTEIN"/>
    <property type="match status" value="1"/>
</dbReference>
<gene>
    <name evidence="7" type="ORF">Dsin_021376</name>
</gene>
<feature type="transmembrane region" description="Helical" evidence="4">
    <location>
        <begin position="257"/>
        <end position="283"/>
    </location>
</feature>
<keyword evidence="4" id="KW-0812">Transmembrane</keyword>
<dbReference type="InterPro" id="IPR011009">
    <property type="entry name" value="Kinase-like_dom_sf"/>
</dbReference>
<proteinExistence type="predicted"/>
<name>A0AAE0A117_9ROSI</name>
<keyword evidence="4" id="KW-0472">Membrane</keyword>
<evidence type="ECO:0000259" key="6">
    <source>
        <dbReference type="PROSITE" id="PS50927"/>
    </source>
</evidence>
<dbReference type="Gene3D" id="3.30.200.20">
    <property type="entry name" value="Phosphorylase Kinase, domain 1"/>
    <property type="match status" value="1"/>
</dbReference>
<evidence type="ECO:0000256" key="2">
    <source>
        <dbReference type="ARBA" id="ARBA00023157"/>
    </source>
</evidence>
<feature type="signal peptide" evidence="5">
    <location>
        <begin position="1"/>
        <end position="26"/>
    </location>
</feature>
<comment type="caution">
    <text evidence="7">The sequence shown here is derived from an EMBL/GenBank/DDBJ whole genome shotgun (WGS) entry which is preliminary data.</text>
</comment>
<dbReference type="EMBL" id="JANJYJ010000007">
    <property type="protein sequence ID" value="KAK3197961.1"/>
    <property type="molecule type" value="Genomic_DNA"/>
</dbReference>
<dbReference type="SMART" id="SM00108">
    <property type="entry name" value="B_lectin"/>
    <property type="match status" value="1"/>
</dbReference>
<dbReference type="InterPro" id="IPR036426">
    <property type="entry name" value="Bulb-type_lectin_dom_sf"/>
</dbReference>
<dbReference type="SUPFAM" id="SSF56112">
    <property type="entry name" value="Protein kinase-like (PK-like)"/>
    <property type="match status" value="1"/>
</dbReference>
<dbReference type="Pfam" id="PF01453">
    <property type="entry name" value="B_lectin"/>
    <property type="match status" value="1"/>
</dbReference>
<dbReference type="InterPro" id="IPR003609">
    <property type="entry name" value="Pan_app"/>
</dbReference>
<reference evidence="7" key="1">
    <citation type="journal article" date="2023" name="Plant J.">
        <title>Genome sequences and population genomics provide insights into the demographic history, inbreeding, and mutation load of two 'living fossil' tree species of Dipteronia.</title>
        <authorList>
            <person name="Feng Y."/>
            <person name="Comes H.P."/>
            <person name="Chen J."/>
            <person name="Zhu S."/>
            <person name="Lu R."/>
            <person name="Zhang X."/>
            <person name="Li P."/>
            <person name="Qiu J."/>
            <person name="Olsen K.M."/>
            <person name="Qiu Y."/>
        </authorList>
    </citation>
    <scope>NUCLEOTIDE SEQUENCE</scope>
    <source>
        <strain evidence="7">NBL</strain>
    </source>
</reference>
<dbReference type="SUPFAM" id="SSF51110">
    <property type="entry name" value="alpha-D-mannose-specific plant lectins"/>
    <property type="match status" value="1"/>
</dbReference>
<evidence type="ECO:0000313" key="7">
    <source>
        <dbReference type="EMBL" id="KAK3197961.1"/>
    </source>
</evidence>
<dbReference type="Gene3D" id="2.90.10.10">
    <property type="entry name" value="Bulb-type lectin domain"/>
    <property type="match status" value="1"/>
</dbReference>
<dbReference type="CDD" id="cd00028">
    <property type="entry name" value="B_lectin"/>
    <property type="match status" value="1"/>
</dbReference>
<feature type="domain" description="Bulb-type lectin" evidence="6">
    <location>
        <begin position="27"/>
        <end position="148"/>
    </location>
</feature>
<evidence type="ECO:0000256" key="1">
    <source>
        <dbReference type="ARBA" id="ARBA00022729"/>
    </source>
</evidence>
<evidence type="ECO:0000256" key="5">
    <source>
        <dbReference type="SAM" id="SignalP"/>
    </source>
</evidence>
<feature type="chain" id="PRO_5042294511" description="Bulb-type lectin domain-containing protein" evidence="5">
    <location>
        <begin position="27"/>
        <end position="372"/>
    </location>
</feature>
<dbReference type="Proteomes" id="UP001281410">
    <property type="component" value="Unassembled WGS sequence"/>
</dbReference>
<keyword evidence="2" id="KW-1015">Disulfide bond</keyword>
<dbReference type="PROSITE" id="PS50927">
    <property type="entry name" value="BULB_LECTIN"/>
    <property type="match status" value="1"/>
</dbReference>
<organism evidence="7 8">
    <name type="scientific">Dipteronia sinensis</name>
    <dbReference type="NCBI Taxonomy" id="43782"/>
    <lineage>
        <taxon>Eukaryota</taxon>
        <taxon>Viridiplantae</taxon>
        <taxon>Streptophyta</taxon>
        <taxon>Embryophyta</taxon>
        <taxon>Tracheophyta</taxon>
        <taxon>Spermatophyta</taxon>
        <taxon>Magnoliopsida</taxon>
        <taxon>eudicotyledons</taxon>
        <taxon>Gunneridae</taxon>
        <taxon>Pentapetalae</taxon>
        <taxon>rosids</taxon>
        <taxon>malvids</taxon>
        <taxon>Sapindales</taxon>
        <taxon>Sapindaceae</taxon>
        <taxon>Hippocastanoideae</taxon>
        <taxon>Acereae</taxon>
        <taxon>Dipteronia</taxon>
    </lineage>
</organism>
<keyword evidence="1 5" id="KW-0732">Signal</keyword>
<evidence type="ECO:0000256" key="4">
    <source>
        <dbReference type="SAM" id="Phobius"/>
    </source>
</evidence>
<keyword evidence="8" id="KW-1185">Reference proteome</keyword>
<accession>A0AAE0A117</accession>
<protein>
    <recommendedName>
        <fullName evidence="6">Bulb-type lectin domain-containing protein</fullName>
    </recommendedName>
</protein>